<dbReference type="Proteomes" id="UP001152759">
    <property type="component" value="Chromosome 10"/>
</dbReference>
<dbReference type="EMBL" id="OU963871">
    <property type="protein sequence ID" value="CAH0383228.1"/>
    <property type="molecule type" value="Genomic_DNA"/>
</dbReference>
<feature type="region of interest" description="Disordered" evidence="1">
    <location>
        <begin position="26"/>
        <end position="59"/>
    </location>
</feature>
<reference evidence="2" key="1">
    <citation type="submission" date="2021-12" db="EMBL/GenBank/DDBJ databases">
        <authorList>
            <person name="King R."/>
        </authorList>
    </citation>
    <scope>NUCLEOTIDE SEQUENCE</scope>
</reference>
<evidence type="ECO:0000313" key="2">
    <source>
        <dbReference type="EMBL" id="CAH0383228.1"/>
    </source>
</evidence>
<accession>A0A9P0A339</accession>
<sequence length="127" mass="14937">MRCLDSCEAGFDWEERVHERLLACAGGKSSARLKTNPTSEPTPHPAPEPVASTSRQENQRECWICKRPAIRGTKRRPLCQQHYMKRINKEIKKKRRRRNRGTRILNEVLRPLFQKLSRTRTLFEALQ</sequence>
<gene>
    <name evidence="2" type="ORF">BEMITA_LOCUS2691</name>
</gene>
<evidence type="ECO:0000313" key="3">
    <source>
        <dbReference type="Proteomes" id="UP001152759"/>
    </source>
</evidence>
<proteinExistence type="predicted"/>
<dbReference type="AlphaFoldDB" id="A0A9P0A339"/>
<evidence type="ECO:0000256" key="1">
    <source>
        <dbReference type="SAM" id="MobiDB-lite"/>
    </source>
</evidence>
<organism evidence="2 3">
    <name type="scientific">Bemisia tabaci</name>
    <name type="common">Sweetpotato whitefly</name>
    <name type="synonym">Aleurodes tabaci</name>
    <dbReference type="NCBI Taxonomy" id="7038"/>
    <lineage>
        <taxon>Eukaryota</taxon>
        <taxon>Metazoa</taxon>
        <taxon>Ecdysozoa</taxon>
        <taxon>Arthropoda</taxon>
        <taxon>Hexapoda</taxon>
        <taxon>Insecta</taxon>
        <taxon>Pterygota</taxon>
        <taxon>Neoptera</taxon>
        <taxon>Paraneoptera</taxon>
        <taxon>Hemiptera</taxon>
        <taxon>Sternorrhyncha</taxon>
        <taxon>Aleyrodoidea</taxon>
        <taxon>Aleyrodidae</taxon>
        <taxon>Aleyrodinae</taxon>
        <taxon>Bemisia</taxon>
    </lineage>
</organism>
<keyword evidence="3" id="KW-1185">Reference proteome</keyword>
<name>A0A9P0A339_BEMTA</name>
<protein>
    <submittedName>
        <fullName evidence="2">Uncharacterized protein</fullName>
    </submittedName>
</protein>